<dbReference type="Pfam" id="PF09837">
    <property type="entry name" value="DUF2064"/>
    <property type="match status" value="1"/>
</dbReference>
<dbReference type="SUPFAM" id="SSF53448">
    <property type="entry name" value="Nucleotide-diphospho-sugar transferases"/>
    <property type="match status" value="1"/>
</dbReference>
<proteinExistence type="predicted"/>
<dbReference type="PANTHER" id="PTHR36529">
    <property type="entry name" value="SLL1095 PROTEIN"/>
    <property type="match status" value="1"/>
</dbReference>
<dbReference type="InterPro" id="IPR029044">
    <property type="entry name" value="Nucleotide-diphossugar_trans"/>
</dbReference>
<evidence type="ECO:0000313" key="1">
    <source>
        <dbReference type="EMBL" id="PIQ86043.1"/>
    </source>
</evidence>
<comment type="caution">
    <text evidence="1">The sequence shown here is derived from an EMBL/GenBank/DDBJ whole genome shotgun (WGS) entry which is preliminary data.</text>
</comment>
<dbReference type="Proteomes" id="UP000230859">
    <property type="component" value="Unassembled WGS sequence"/>
</dbReference>
<accession>A0A2H0LNN0</accession>
<evidence type="ECO:0008006" key="3">
    <source>
        <dbReference type="Google" id="ProtNLM"/>
    </source>
</evidence>
<dbReference type="InterPro" id="IPR018641">
    <property type="entry name" value="Trfase_1_rSAM/seldom-assoc"/>
</dbReference>
<protein>
    <recommendedName>
        <fullName evidence="3">Glycosyltransferase</fullName>
    </recommendedName>
</protein>
<evidence type="ECO:0000313" key="2">
    <source>
        <dbReference type="Proteomes" id="UP000230859"/>
    </source>
</evidence>
<dbReference type="PANTHER" id="PTHR36529:SF1">
    <property type="entry name" value="GLYCOSYLTRANSFERASE"/>
    <property type="match status" value="1"/>
</dbReference>
<reference evidence="1 2" key="1">
    <citation type="submission" date="2017-09" db="EMBL/GenBank/DDBJ databases">
        <title>Depth-based differentiation of microbial function through sediment-hosted aquifers and enrichment of novel symbionts in the deep terrestrial subsurface.</title>
        <authorList>
            <person name="Probst A.J."/>
            <person name="Ladd B."/>
            <person name="Jarett J.K."/>
            <person name="Geller-Mcgrath D.E."/>
            <person name="Sieber C.M."/>
            <person name="Emerson J.B."/>
            <person name="Anantharaman K."/>
            <person name="Thomas B.C."/>
            <person name="Malmstrom R."/>
            <person name="Stieglmeier M."/>
            <person name="Klingl A."/>
            <person name="Woyke T."/>
            <person name="Ryan C.M."/>
            <person name="Banfield J.F."/>
        </authorList>
    </citation>
    <scope>NUCLEOTIDE SEQUENCE [LARGE SCALE GENOMIC DNA]</scope>
    <source>
        <strain evidence="1">CG11_big_fil_rev_8_21_14_0_20_45_26</strain>
    </source>
</reference>
<dbReference type="NCBIfam" id="TIGR04282">
    <property type="entry name" value="glyco_like_cofC"/>
    <property type="match status" value="1"/>
</dbReference>
<gene>
    <name evidence="1" type="ORF">COV74_06315</name>
</gene>
<dbReference type="Gene3D" id="3.90.550.10">
    <property type="entry name" value="Spore Coat Polysaccharide Biosynthesis Protein SpsA, Chain A"/>
    <property type="match status" value="1"/>
</dbReference>
<organism evidence="1 2">
    <name type="scientific">Candidatus Abzuiibacterium crystallinum</name>
    <dbReference type="NCBI Taxonomy" id="1974748"/>
    <lineage>
        <taxon>Bacteria</taxon>
        <taxon>Pseudomonadati</taxon>
        <taxon>Candidatus Omnitrophota</taxon>
        <taxon>Candidatus Abzuiibacterium</taxon>
    </lineage>
</organism>
<name>A0A2H0LNN0_9BACT</name>
<dbReference type="EMBL" id="PCVY01000053">
    <property type="protein sequence ID" value="PIQ86043.1"/>
    <property type="molecule type" value="Genomic_DNA"/>
</dbReference>
<dbReference type="AlphaFoldDB" id="A0A2H0LNN0"/>
<sequence length="218" mass="24148">MGHSLSAKSLCAGIHKPCQVLFFVKFPQPGHVKTRLARSIGAEKAAQTYRLLAEANWLQLKSIQGMNVHAQILYDPTHSLESFKSWLGEKETHYEAQRGRDLGERLQNAIAGAFRSGVQKVLVVGSDTINLQSCLLRTSLEVLHCYDVVLGPAKDGGYYLIGMKSFHAGLFTAIHWSAPEVLKETVARIKKLQLSYQLLTELEDLDDIDNLMTKGGLA</sequence>